<keyword evidence="2" id="KW-1185">Reference proteome</keyword>
<evidence type="ECO:0008006" key="3">
    <source>
        <dbReference type="Google" id="ProtNLM"/>
    </source>
</evidence>
<accession>A0A975BFX8</accession>
<dbReference type="EMBL" id="CP061800">
    <property type="protein sequence ID" value="QTA84560.1"/>
    <property type="molecule type" value="Genomic_DNA"/>
</dbReference>
<evidence type="ECO:0000313" key="1">
    <source>
        <dbReference type="EMBL" id="QTA84560.1"/>
    </source>
</evidence>
<organism evidence="1 2">
    <name type="scientific">Desulfonema magnum</name>
    <dbReference type="NCBI Taxonomy" id="45655"/>
    <lineage>
        <taxon>Bacteria</taxon>
        <taxon>Pseudomonadati</taxon>
        <taxon>Thermodesulfobacteriota</taxon>
        <taxon>Desulfobacteria</taxon>
        <taxon>Desulfobacterales</taxon>
        <taxon>Desulfococcaceae</taxon>
        <taxon>Desulfonema</taxon>
    </lineage>
</organism>
<protein>
    <recommendedName>
        <fullName evidence="3">Lipoprotein</fullName>
    </recommendedName>
</protein>
<reference evidence="1" key="1">
    <citation type="journal article" date="2021" name="Microb. Physiol.">
        <title>Proteogenomic Insights into the Physiology of Marine, Sulfate-Reducing, Filamentous Desulfonema limicola and Desulfonema magnum.</title>
        <authorList>
            <person name="Schnaars V."/>
            <person name="Wohlbrand L."/>
            <person name="Scheve S."/>
            <person name="Hinrichs C."/>
            <person name="Reinhardt R."/>
            <person name="Rabus R."/>
        </authorList>
    </citation>
    <scope>NUCLEOTIDE SEQUENCE</scope>
    <source>
        <strain evidence="1">4be13</strain>
    </source>
</reference>
<gene>
    <name evidence="1" type="ORF">dnm_005570</name>
</gene>
<dbReference type="AlphaFoldDB" id="A0A975BFX8"/>
<sequence>MDAYMNGFNHQIVICFALVFLFLSVTDMSAMDDTQKHFAISAICGAGSETFLHYKTEFGTTERVLLGTAMGSIPGLAKELADSAEQGNEFSQSDLTADIMGAFAGAVISTLFNDAIQISMFSPGKKGVGFTFAYNF</sequence>
<dbReference type="KEGG" id="dmm:dnm_005570"/>
<dbReference type="Proteomes" id="UP000663722">
    <property type="component" value="Chromosome"/>
</dbReference>
<name>A0A975BFX8_9BACT</name>
<proteinExistence type="predicted"/>
<evidence type="ECO:0000313" key="2">
    <source>
        <dbReference type="Proteomes" id="UP000663722"/>
    </source>
</evidence>